<dbReference type="InterPro" id="IPR029058">
    <property type="entry name" value="AB_hydrolase_fold"/>
</dbReference>
<dbReference type="KEGG" id="pco:PHACADRAFT_201734"/>
<dbReference type="InParanoid" id="K5WGY9"/>
<dbReference type="EMBL" id="JH930481">
    <property type="protein sequence ID" value="EKM49472.1"/>
    <property type="molecule type" value="Genomic_DNA"/>
</dbReference>
<dbReference type="OrthoDB" id="284184at2759"/>
<keyword evidence="2" id="KW-1185">Reference proteome</keyword>
<dbReference type="Proteomes" id="UP000008370">
    <property type="component" value="Unassembled WGS sequence"/>
</dbReference>
<organism evidence="1 2">
    <name type="scientific">Phanerochaete carnosa (strain HHB-10118-sp)</name>
    <name type="common">White-rot fungus</name>
    <name type="synonym">Peniophora carnosa</name>
    <dbReference type="NCBI Taxonomy" id="650164"/>
    <lineage>
        <taxon>Eukaryota</taxon>
        <taxon>Fungi</taxon>
        <taxon>Dikarya</taxon>
        <taxon>Basidiomycota</taxon>
        <taxon>Agaricomycotina</taxon>
        <taxon>Agaricomycetes</taxon>
        <taxon>Polyporales</taxon>
        <taxon>Phanerochaetaceae</taxon>
        <taxon>Phanerochaete</taxon>
    </lineage>
</organism>
<accession>K5WGY9</accession>
<protein>
    <recommendedName>
        <fullName evidence="3">AB hydrolase-1 domain-containing protein</fullName>
    </recommendedName>
</protein>
<dbReference type="Gene3D" id="3.40.50.1820">
    <property type="entry name" value="alpha/beta hydrolase"/>
    <property type="match status" value="1"/>
</dbReference>
<gene>
    <name evidence="1" type="ORF">PHACADRAFT_201734</name>
</gene>
<evidence type="ECO:0000313" key="1">
    <source>
        <dbReference type="EMBL" id="EKM49472.1"/>
    </source>
</evidence>
<dbReference type="SUPFAM" id="SSF53474">
    <property type="entry name" value="alpha/beta-Hydrolases"/>
    <property type="match status" value="1"/>
</dbReference>
<dbReference type="RefSeq" id="XP_007402079.1">
    <property type="nucleotide sequence ID" value="XM_007402017.1"/>
</dbReference>
<name>K5WGY9_PHACS</name>
<proteinExistence type="predicted"/>
<dbReference type="AlphaFoldDB" id="K5WGY9"/>
<dbReference type="GeneID" id="18911682"/>
<sequence>MLSYGGTGKPTDPVAYFPSLMSRDIVDVLDAEKLEKVICIGQDWGCKAISRPANYYHERTIGCVFPTTSFTQVLPPMDFQVFLDSRARDVRLVEISRSTRSSASCLRNPGIWKKHLALTGTLEQSLLDDFVSFWPAYLSEEDAKHFVETFRCGGFCSDDVL</sequence>
<evidence type="ECO:0000313" key="2">
    <source>
        <dbReference type="Proteomes" id="UP000008370"/>
    </source>
</evidence>
<dbReference type="HOGENOM" id="CLU_1670007_0_0_1"/>
<evidence type="ECO:0008006" key="3">
    <source>
        <dbReference type="Google" id="ProtNLM"/>
    </source>
</evidence>
<reference evidence="1 2" key="1">
    <citation type="journal article" date="2012" name="BMC Genomics">
        <title>Comparative genomics of the white-rot fungi, Phanerochaete carnosa and P. chrysosporium, to elucidate the genetic basis of the distinct wood types they colonize.</title>
        <authorList>
            <person name="Suzuki H."/>
            <person name="MacDonald J."/>
            <person name="Syed K."/>
            <person name="Salamov A."/>
            <person name="Hori C."/>
            <person name="Aerts A."/>
            <person name="Henrissat B."/>
            <person name="Wiebenga A."/>
            <person name="vanKuyk P.A."/>
            <person name="Barry K."/>
            <person name="Lindquist E."/>
            <person name="LaButti K."/>
            <person name="Lapidus A."/>
            <person name="Lucas S."/>
            <person name="Coutinho P."/>
            <person name="Gong Y."/>
            <person name="Samejima M."/>
            <person name="Mahadevan R."/>
            <person name="Abou-Zaid M."/>
            <person name="de Vries R.P."/>
            <person name="Igarashi K."/>
            <person name="Yadav J.S."/>
            <person name="Grigoriev I.V."/>
            <person name="Master E.R."/>
        </authorList>
    </citation>
    <scope>NUCLEOTIDE SEQUENCE [LARGE SCALE GENOMIC DNA]</scope>
    <source>
        <strain evidence="1 2">HHB-10118-sp</strain>
    </source>
</reference>